<evidence type="ECO:0000313" key="2">
    <source>
        <dbReference type="Proteomes" id="UP000410492"/>
    </source>
</evidence>
<feature type="non-terminal residue" evidence="1">
    <location>
        <position position="64"/>
    </location>
</feature>
<dbReference type="AlphaFoldDB" id="A0A653CAB9"/>
<sequence length="64" mass="7200">MLHIFLAVGYYRIATSSANAHSEILSLFQISISNIQSQILYRFHSSVYFPSSINVINNKGLRAP</sequence>
<dbReference type="Proteomes" id="UP000410492">
    <property type="component" value="Unassembled WGS sequence"/>
</dbReference>
<dbReference type="EMBL" id="CAACVG010007269">
    <property type="protein sequence ID" value="VEN44589.1"/>
    <property type="molecule type" value="Genomic_DNA"/>
</dbReference>
<keyword evidence="2" id="KW-1185">Reference proteome</keyword>
<gene>
    <name evidence="1" type="ORF">CALMAC_LOCUS7323</name>
</gene>
<reference evidence="1 2" key="1">
    <citation type="submission" date="2019-01" db="EMBL/GenBank/DDBJ databases">
        <authorList>
            <person name="Sayadi A."/>
        </authorList>
    </citation>
    <scope>NUCLEOTIDE SEQUENCE [LARGE SCALE GENOMIC DNA]</scope>
</reference>
<accession>A0A653CAB9</accession>
<protein>
    <submittedName>
        <fullName evidence="1">Uncharacterized protein</fullName>
    </submittedName>
</protein>
<proteinExistence type="predicted"/>
<evidence type="ECO:0000313" key="1">
    <source>
        <dbReference type="EMBL" id="VEN44589.1"/>
    </source>
</evidence>
<organism evidence="1 2">
    <name type="scientific">Callosobruchus maculatus</name>
    <name type="common">Southern cowpea weevil</name>
    <name type="synonym">Pulse bruchid</name>
    <dbReference type="NCBI Taxonomy" id="64391"/>
    <lineage>
        <taxon>Eukaryota</taxon>
        <taxon>Metazoa</taxon>
        <taxon>Ecdysozoa</taxon>
        <taxon>Arthropoda</taxon>
        <taxon>Hexapoda</taxon>
        <taxon>Insecta</taxon>
        <taxon>Pterygota</taxon>
        <taxon>Neoptera</taxon>
        <taxon>Endopterygota</taxon>
        <taxon>Coleoptera</taxon>
        <taxon>Polyphaga</taxon>
        <taxon>Cucujiformia</taxon>
        <taxon>Chrysomeloidea</taxon>
        <taxon>Chrysomelidae</taxon>
        <taxon>Bruchinae</taxon>
        <taxon>Bruchini</taxon>
        <taxon>Callosobruchus</taxon>
    </lineage>
</organism>
<name>A0A653CAB9_CALMS</name>